<comment type="cofactor">
    <cofactor evidence="2">
        <name>NAD(+)</name>
        <dbReference type="ChEBI" id="CHEBI:57540"/>
    </cofactor>
</comment>
<dbReference type="GO" id="GO:0006508">
    <property type="term" value="P:proteolysis"/>
    <property type="evidence" value="ECO:0007669"/>
    <property type="project" value="UniProtKB-KW"/>
</dbReference>
<evidence type="ECO:0000259" key="17">
    <source>
        <dbReference type="Pfam" id="PF16363"/>
    </source>
</evidence>
<comment type="catalytic activity">
    <reaction evidence="1">
        <text>UDP-alpha-D-glucose = UDP-alpha-D-galactose</text>
        <dbReference type="Rhea" id="RHEA:22168"/>
        <dbReference type="ChEBI" id="CHEBI:58885"/>
        <dbReference type="ChEBI" id="CHEBI:66914"/>
        <dbReference type="EC" id="5.1.3.2"/>
    </reaction>
</comment>
<dbReference type="PANTHER" id="PTHR43725">
    <property type="entry name" value="UDP-GLUCOSE 4-EPIMERASE"/>
    <property type="match status" value="1"/>
</dbReference>
<comment type="pathway">
    <text evidence="4">Carbohydrate metabolism; hexose metabolism.</text>
</comment>
<evidence type="ECO:0000256" key="11">
    <source>
        <dbReference type="ARBA" id="ARBA00034021"/>
    </source>
</evidence>
<dbReference type="AlphaFoldDB" id="A0A9P3LYJ8"/>
<dbReference type="CDD" id="cd05247">
    <property type="entry name" value="UDP_G4E_1_SDR_e"/>
    <property type="match status" value="1"/>
</dbReference>
<evidence type="ECO:0000256" key="14">
    <source>
        <dbReference type="ARBA" id="ARBA00038238"/>
    </source>
</evidence>
<dbReference type="GO" id="GO:0006012">
    <property type="term" value="P:galactose metabolic process"/>
    <property type="evidence" value="ECO:0007669"/>
    <property type="project" value="InterPro"/>
</dbReference>
<protein>
    <recommendedName>
        <fullName evidence="15">Endopeptidase Clp</fullName>
        <ecNumber evidence="15">3.4.21.92</ecNumber>
    </recommendedName>
</protein>
<evidence type="ECO:0000256" key="1">
    <source>
        <dbReference type="ARBA" id="ARBA00000083"/>
    </source>
</evidence>
<dbReference type="EMBL" id="BQFW01000011">
    <property type="protein sequence ID" value="GJJ75521.1"/>
    <property type="molecule type" value="Genomic_DNA"/>
</dbReference>
<reference evidence="18" key="1">
    <citation type="submission" date="2021-11" db="EMBL/GenBank/DDBJ databases">
        <authorList>
            <person name="Herlambang A."/>
            <person name="Guo Y."/>
            <person name="Takashima Y."/>
            <person name="Nishizawa T."/>
        </authorList>
    </citation>
    <scope>NUCLEOTIDE SEQUENCE</scope>
    <source>
        <strain evidence="18">E1425</strain>
    </source>
</reference>
<dbReference type="GO" id="GO:0005829">
    <property type="term" value="C:cytosol"/>
    <property type="evidence" value="ECO:0007669"/>
    <property type="project" value="TreeGrafter"/>
</dbReference>
<dbReference type="CDD" id="cd07017">
    <property type="entry name" value="S14_ClpP_2"/>
    <property type="match status" value="1"/>
</dbReference>
<dbReference type="EC" id="3.4.21.92" evidence="15"/>
<evidence type="ECO:0000256" key="4">
    <source>
        <dbReference type="ARBA" id="ARBA00005028"/>
    </source>
</evidence>
<dbReference type="GO" id="GO:0004252">
    <property type="term" value="F:serine-type endopeptidase activity"/>
    <property type="evidence" value="ECO:0007669"/>
    <property type="project" value="UniProtKB-EC"/>
</dbReference>
<dbReference type="PROSITE" id="PS00382">
    <property type="entry name" value="CLP_PROTEASE_HIS"/>
    <property type="match status" value="1"/>
</dbReference>
<dbReference type="FunFam" id="3.90.226.10:FF:000001">
    <property type="entry name" value="ATP-dependent Clp protease proteolytic subunit"/>
    <property type="match status" value="1"/>
</dbReference>
<dbReference type="PRINTS" id="PR00127">
    <property type="entry name" value="CLPPROTEASEP"/>
</dbReference>
<dbReference type="Gene3D" id="3.90.226.10">
    <property type="entry name" value="2-enoyl-CoA Hydratase, Chain A, domain 1"/>
    <property type="match status" value="1"/>
</dbReference>
<keyword evidence="6" id="KW-0645">Protease</keyword>
<evidence type="ECO:0000256" key="12">
    <source>
        <dbReference type="ARBA" id="ARBA00037676"/>
    </source>
</evidence>
<keyword evidence="19" id="KW-1185">Reference proteome</keyword>
<evidence type="ECO:0000256" key="8">
    <source>
        <dbReference type="ARBA" id="ARBA00022825"/>
    </source>
</evidence>
<dbReference type="InterPro" id="IPR005886">
    <property type="entry name" value="UDP_G4E"/>
</dbReference>
<dbReference type="NCBIfam" id="NF001368">
    <property type="entry name" value="PRK00277.1"/>
    <property type="match status" value="1"/>
</dbReference>
<feature type="domain" description="NAD(P)-binding" evidence="17">
    <location>
        <begin position="25"/>
        <end position="362"/>
    </location>
</feature>
<keyword evidence="9" id="KW-0520">NAD</keyword>
<evidence type="ECO:0000256" key="2">
    <source>
        <dbReference type="ARBA" id="ARBA00001911"/>
    </source>
</evidence>
<feature type="active site" evidence="15">
    <location>
        <position position="546"/>
    </location>
</feature>
<evidence type="ECO:0000313" key="19">
    <source>
        <dbReference type="Proteomes" id="UP000827284"/>
    </source>
</evidence>
<organism evidence="18 19">
    <name type="scientific">Entomortierella parvispora</name>
    <dbReference type="NCBI Taxonomy" id="205924"/>
    <lineage>
        <taxon>Eukaryota</taxon>
        <taxon>Fungi</taxon>
        <taxon>Fungi incertae sedis</taxon>
        <taxon>Mucoromycota</taxon>
        <taxon>Mortierellomycotina</taxon>
        <taxon>Mortierellomycetes</taxon>
        <taxon>Mortierellales</taxon>
        <taxon>Mortierellaceae</taxon>
        <taxon>Entomortierella</taxon>
    </lineage>
</organism>
<dbReference type="GO" id="GO:0004176">
    <property type="term" value="F:ATP-dependent peptidase activity"/>
    <property type="evidence" value="ECO:0007669"/>
    <property type="project" value="InterPro"/>
</dbReference>
<proteinExistence type="inferred from homology"/>
<comment type="pathway">
    <text evidence="3">Carbohydrate metabolism; galactose metabolism.</text>
</comment>
<dbReference type="Pfam" id="PF16363">
    <property type="entry name" value="GDP_Man_Dehyd"/>
    <property type="match status" value="1"/>
</dbReference>
<dbReference type="OrthoDB" id="2017408at2759"/>
<evidence type="ECO:0000256" key="7">
    <source>
        <dbReference type="ARBA" id="ARBA00022801"/>
    </source>
</evidence>
<dbReference type="InterPro" id="IPR001907">
    <property type="entry name" value="ClpP"/>
</dbReference>
<dbReference type="SUPFAM" id="SSF51735">
    <property type="entry name" value="NAD(P)-binding Rossmann-fold domains"/>
    <property type="match status" value="1"/>
</dbReference>
<dbReference type="Pfam" id="PF00574">
    <property type="entry name" value="CLP_protease"/>
    <property type="match status" value="1"/>
</dbReference>
<evidence type="ECO:0000256" key="6">
    <source>
        <dbReference type="ARBA" id="ARBA00022670"/>
    </source>
</evidence>
<evidence type="ECO:0000256" key="9">
    <source>
        <dbReference type="ARBA" id="ARBA00023027"/>
    </source>
</evidence>
<dbReference type="InterPro" id="IPR036291">
    <property type="entry name" value="NAD(P)-bd_dom_sf"/>
</dbReference>
<dbReference type="InterPro" id="IPR023562">
    <property type="entry name" value="ClpP/TepA"/>
</dbReference>
<evidence type="ECO:0000256" key="5">
    <source>
        <dbReference type="ARBA" id="ARBA00007039"/>
    </source>
</evidence>
<comment type="function">
    <text evidence="12">Mutarotase converts alpha-aldose to the beta-anomer. It is active on D-glucose, L-arabinose, D-xylose, D-galactose, maltose and lactose.</text>
</comment>
<reference evidence="18" key="2">
    <citation type="journal article" date="2022" name="Microbiol. Resour. Announc.">
        <title>Whole-Genome Sequence of Entomortierella parvispora E1425, a Mucoromycotan Fungus Associated with Burkholderiaceae-Related Endosymbiotic Bacteria.</title>
        <authorList>
            <person name="Herlambang A."/>
            <person name="Guo Y."/>
            <person name="Takashima Y."/>
            <person name="Narisawa K."/>
            <person name="Ohta H."/>
            <person name="Nishizawa T."/>
        </authorList>
    </citation>
    <scope>NUCLEOTIDE SEQUENCE</scope>
    <source>
        <strain evidence="18">E1425</strain>
    </source>
</reference>
<accession>A0A9P3LYJ8</accession>
<dbReference type="Gene3D" id="3.90.25.10">
    <property type="entry name" value="UDP-galactose 4-epimerase, domain 1"/>
    <property type="match status" value="1"/>
</dbReference>
<dbReference type="NCBIfam" id="NF009205">
    <property type="entry name" value="PRK12553.1"/>
    <property type="match status" value="1"/>
</dbReference>
<keyword evidence="8" id="KW-0720">Serine protease</keyword>
<name>A0A9P3LYJ8_9FUNG</name>
<evidence type="ECO:0000256" key="10">
    <source>
        <dbReference type="ARBA" id="ARBA00023235"/>
    </source>
</evidence>
<dbReference type="NCBIfam" id="NF007956">
    <property type="entry name" value="PRK10675.1"/>
    <property type="match status" value="1"/>
</dbReference>
<gene>
    <name evidence="18" type="ORF">EMPS_07879</name>
</gene>
<dbReference type="GO" id="GO:0003978">
    <property type="term" value="F:UDP-glucose 4-epimerase activity"/>
    <property type="evidence" value="ECO:0007669"/>
    <property type="project" value="UniProtKB-EC"/>
</dbReference>
<keyword evidence="10" id="KW-0413">Isomerase</keyword>
<comment type="caution">
    <text evidence="18">The sequence shown here is derived from an EMBL/GenBank/DDBJ whole genome shotgun (WGS) entry which is preliminary data.</text>
</comment>
<sequence>MALHSTTVQDQDQDKDQDHHHGTILVTGGAGFIGSHTVVQLLSLGKRIVIVDNLSNSSEEAMIRAQSLADNGEGSLIFHKVDLLDTRAMEQVFERYTFWACIHFAGLKAVGESAQVPLRYYQTNITGTLNLIQLLQRYNCRNLVFSSSATVYGVPASESSPIKEDAPTGALNPYGRTKLYIEDILRDISASEPNKWNIILLRYFNPVGAHESGRIGEDPYGTPNNLMPFVAQVAIGRRPIINVFGDDYNTKDGTGVRDYIHVVDLARGHIAALNKIEKYSPTTNSTHSVNSLGCVHYNLGSGVGYSVMEMIHTMSKTVGKQLPYKVIGRRAGDLGTAIADPSLSYKELGWRAEKTLQDMCDDLWRWQTQNPEGYGAVAAASTTPTFSFSCPSLSSSVSSLSSMASSPTTPMPGIGLGWSQPQAQTLVPFVVEQTARGERSYDIFSRLLKERIICLNGTVNDQSAALIVAQLLFLESENPEKPISLYINSPGGAVTAGMAIYDTMQYIQSPVSTLCNGQACSMGSLLLAAGEPGKRYALPNASIMMHQPSGGASGQASDIAIHAREILKVRSRLNKIYQKHCNVKDLEAIERAVERDHFMDSEEALKFGLIDKILEKRPL</sequence>
<feature type="region of interest" description="Disordered" evidence="16">
    <location>
        <begin position="1"/>
        <end position="20"/>
    </location>
</feature>
<comment type="similarity">
    <text evidence="13">In the N-terminal section; belongs to the NAD(P)-dependent epimerase/dehydratase family.</text>
</comment>
<dbReference type="PANTHER" id="PTHR43725:SF47">
    <property type="entry name" value="UDP-GLUCOSE 4-EPIMERASE"/>
    <property type="match status" value="1"/>
</dbReference>
<dbReference type="InterPro" id="IPR033135">
    <property type="entry name" value="ClpP_His_AS"/>
</dbReference>
<comment type="similarity">
    <text evidence="5">Belongs to the peptidase S14 family.</text>
</comment>
<keyword evidence="7" id="KW-0378">Hydrolase</keyword>
<dbReference type="Gene3D" id="3.40.50.720">
    <property type="entry name" value="NAD(P)-binding Rossmann-like Domain"/>
    <property type="match status" value="1"/>
</dbReference>
<dbReference type="SUPFAM" id="SSF52096">
    <property type="entry name" value="ClpP/crotonase"/>
    <property type="match status" value="1"/>
</dbReference>
<evidence type="ECO:0000256" key="15">
    <source>
        <dbReference type="PROSITE-ProRule" id="PRU10086"/>
    </source>
</evidence>
<dbReference type="InterPro" id="IPR029045">
    <property type="entry name" value="ClpP/crotonase-like_dom_sf"/>
</dbReference>
<dbReference type="InterPro" id="IPR016040">
    <property type="entry name" value="NAD(P)-bd_dom"/>
</dbReference>
<evidence type="ECO:0000256" key="13">
    <source>
        <dbReference type="ARBA" id="ARBA00037955"/>
    </source>
</evidence>
<dbReference type="NCBIfam" id="TIGR01179">
    <property type="entry name" value="galE"/>
    <property type="match status" value="1"/>
</dbReference>
<evidence type="ECO:0000313" key="18">
    <source>
        <dbReference type="EMBL" id="GJJ75521.1"/>
    </source>
</evidence>
<evidence type="ECO:0000256" key="3">
    <source>
        <dbReference type="ARBA" id="ARBA00004947"/>
    </source>
</evidence>
<dbReference type="Proteomes" id="UP000827284">
    <property type="component" value="Unassembled WGS sequence"/>
</dbReference>
<comment type="similarity">
    <text evidence="14">In the C-terminal section; belongs to the aldose epimerase family.</text>
</comment>
<dbReference type="HAMAP" id="MF_00444">
    <property type="entry name" value="ClpP"/>
    <property type="match status" value="1"/>
</dbReference>
<evidence type="ECO:0000256" key="16">
    <source>
        <dbReference type="SAM" id="MobiDB-lite"/>
    </source>
</evidence>
<comment type="catalytic activity">
    <reaction evidence="11 15">
        <text>Hydrolysis of proteins to small peptides in the presence of ATP and magnesium. alpha-casein is the usual test substrate. In the absence of ATP, only oligopeptides shorter than five residues are hydrolyzed (such as succinyl-Leu-Tyr-|-NHMec, and Leu-Tyr-Leu-|-Tyr-Trp, in which cleavage of the -Tyr-|-Leu- and -Tyr-|-Trp bonds also occurs).</text>
        <dbReference type="EC" id="3.4.21.92"/>
    </reaction>
</comment>